<evidence type="ECO:0000256" key="2">
    <source>
        <dbReference type="ARBA" id="ARBA00022490"/>
    </source>
</evidence>
<evidence type="ECO:0000259" key="6">
    <source>
        <dbReference type="PROSITE" id="PS51186"/>
    </source>
</evidence>
<dbReference type="EMBL" id="JAZHOG010000011">
    <property type="protein sequence ID" value="MEJ8569052.1"/>
    <property type="molecule type" value="Genomic_DNA"/>
</dbReference>
<dbReference type="AlphaFoldDB" id="A0AAW9R8F7"/>
<evidence type="ECO:0000313" key="7">
    <source>
        <dbReference type="EMBL" id="MEJ8569052.1"/>
    </source>
</evidence>
<evidence type="ECO:0000313" key="8">
    <source>
        <dbReference type="Proteomes" id="UP001359886"/>
    </source>
</evidence>
<comment type="caution">
    <text evidence="7">The sequence shown here is derived from an EMBL/GenBank/DDBJ whole genome shotgun (WGS) entry which is preliminary data.</text>
</comment>
<keyword evidence="2 5" id="KW-0963">Cytoplasm</keyword>
<accession>A0AAW9R8F7</accession>
<keyword evidence="3 5" id="KW-0808">Transferase</keyword>
<organism evidence="7 8">
    <name type="scientific">Elongatibacter sediminis</name>
    <dbReference type="NCBI Taxonomy" id="3119006"/>
    <lineage>
        <taxon>Bacteria</taxon>
        <taxon>Pseudomonadati</taxon>
        <taxon>Pseudomonadota</taxon>
        <taxon>Gammaproteobacteria</taxon>
        <taxon>Chromatiales</taxon>
        <taxon>Wenzhouxiangellaceae</taxon>
        <taxon>Elongatibacter</taxon>
    </lineage>
</organism>
<sequence length="171" mass="19300">MSTARVPFQPRIRPLTSADLDRVMDIEREAYPYPWTRTIFEDCIRVGYDCHGLLVGSSLCGYTVQTQAADESHLLNLCIGPQWQRQGFGSMLLSYAIRLARSHECVSMFLEVRPSNEAGVALYQRNGFHVIGIRRDYYRADEGREDAVVMRLELGPQSVPSPTGRAATDPF</sequence>
<dbReference type="RefSeq" id="WP_354696376.1">
    <property type="nucleotide sequence ID" value="NZ_JAZHOG010000011.1"/>
</dbReference>
<feature type="active site" description="Proton donor" evidence="5">
    <location>
        <position position="123"/>
    </location>
</feature>
<comment type="similarity">
    <text evidence="1 5">Belongs to the acetyltransferase family. RimI subfamily.</text>
</comment>
<dbReference type="InterPro" id="IPR000182">
    <property type="entry name" value="GNAT_dom"/>
</dbReference>
<keyword evidence="8" id="KW-1185">Reference proteome</keyword>
<dbReference type="Gene3D" id="3.40.630.30">
    <property type="match status" value="1"/>
</dbReference>
<reference evidence="7 8" key="1">
    <citation type="submission" date="2024-02" db="EMBL/GenBank/DDBJ databases">
        <title>A novel Wenzhouxiangellaceae bacterium, isolated from coastal sediments.</title>
        <authorList>
            <person name="Du Z.-J."/>
            <person name="Ye Y.-Q."/>
            <person name="Zhang X.-Y."/>
        </authorList>
    </citation>
    <scope>NUCLEOTIDE SEQUENCE [LARGE SCALE GENOMIC DNA]</scope>
    <source>
        <strain evidence="7 8">CH-27</strain>
    </source>
</reference>
<dbReference type="Pfam" id="PF00583">
    <property type="entry name" value="Acetyltransf_1"/>
    <property type="match status" value="1"/>
</dbReference>
<dbReference type="GO" id="GO:0005737">
    <property type="term" value="C:cytoplasm"/>
    <property type="evidence" value="ECO:0007669"/>
    <property type="project" value="UniProtKB-SubCell"/>
</dbReference>
<evidence type="ECO:0000256" key="1">
    <source>
        <dbReference type="ARBA" id="ARBA00005395"/>
    </source>
</evidence>
<comment type="caution">
    <text evidence="5">Lacks conserved residue(s) required for the propagation of feature annotation.</text>
</comment>
<comment type="catalytic activity">
    <reaction evidence="5">
        <text>N-terminal L-alanyl-[ribosomal protein bS18] + acetyl-CoA = N-terminal N(alpha)-acetyl-L-alanyl-[ribosomal protein bS18] + CoA + H(+)</text>
        <dbReference type="Rhea" id="RHEA:43756"/>
        <dbReference type="Rhea" id="RHEA-COMP:10676"/>
        <dbReference type="Rhea" id="RHEA-COMP:10677"/>
        <dbReference type="ChEBI" id="CHEBI:15378"/>
        <dbReference type="ChEBI" id="CHEBI:57287"/>
        <dbReference type="ChEBI" id="CHEBI:57288"/>
        <dbReference type="ChEBI" id="CHEBI:64718"/>
        <dbReference type="ChEBI" id="CHEBI:83683"/>
        <dbReference type="EC" id="2.3.1.266"/>
    </reaction>
</comment>
<dbReference type="EC" id="2.3.1.266" evidence="5"/>
<feature type="active site" description="Proton acceptor" evidence="5">
    <location>
        <position position="111"/>
    </location>
</feature>
<comment type="subcellular location">
    <subcellularLocation>
        <location evidence="5">Cytoplasm</location>
    </subcellularLocation>
</comment>
<dbReference type="GO" id="GO:0005840">
    <property type="term" value="C:ribosome"/>
    <property type="evidence" value="ECO:0007669"/>
    <property type="project" value="UniProtKB-KW"/>
</dbReference>
<dbReference type="InterPro" id="IPR043690">
    <property type="entry name" value="RimI"/>
</dbReference>
<keyword evidence="7" id="KW-0689">Ribosomal protein</keyword>
<dbReference type="InterPro" id="IPR050680">
    <property type="entry name" value="YpeA/RimI_acetyltransf"/>
</dbReference>
<evidence type="ECO:0000256" key="5">
    <source>
        <dbReference type="HAMAP-Rule" id="MF_02210"/>
    </source>
</evidence>
<dbReference type="PROSITE" id="PS51186">
    <property type="entry name" value="GNAT"/>
    <property type="match status" value="1"/>
</dbReference>
<proteinExistence type="inferred from homology"/>
<dbReference type="SUPFAM" id="SSF55729">
    <property type="entry name" value="Acyl-CoA N-acyltransferases (Nat)"/>
    <property type="match status" value="1"/>
</dbReference>
<dbReference type="PANTHER" id="PTHR43420:SF12">
    <property type="entry name" value="N-ACETYLTRANSFERASE DOMAIN-CONTAINING PROTEIN"/>
    <property type="match status" value="1"/>
</dbReference>
<dbReference type="PANTHER" id="PTHR43420">
    <property type="entry name" value="ACETYLTRANSFERASE"/>
    <property type="match status" value="1"/>
</dbReference>
<keyword evidence="4 5" id="KW-0012">Acyltransferase</keyword>
<name>A0AAW9R8F7_9GAMM</name>
<dbReference type="HAMAP" id="MF_02210">
    <property type="entry name" value="RimI"/>
    <property type="match status" value="1"/>
</dbReference>
<protein>
    <recommendedName>
        <fullName evidence="5">[Ribosomal protein bS18]-alanine N-acetyltransferase</fullName>
        <ecNumber evidence="5">2.3.1.266</ecNumber>
    </recommendedName>
</protein>
<dbReference type="NCBIfam" id="TIGR01575">
    <property type="entry name" value="rimI"/>
    <property type="match status" value="1"/>
</dbReference>
<feature type="binding site" evidence="5">
    <location>
        <position position="116"/>
    </location>
    <ligand>
        <name>acetyl-CoA</name>
        <dbReference type="ChEBI" id="CHEBI:57288"/>
    </ligand>
</feature>
<dbReference type="InterPro" id="IPR006464">
    <property type="entry name" value="AcTrfase_RimI/Ard1"/>
</dbReference>
<dbReference type="Proteomes" id="UP001359886">
    <property type="component" value="Unassembled WGS sequence"/>
</dbReference>
<dbReference type="GO" id="GO:0008999">
    <property type="term" value="F:protein-N-terminal-alanine acetyltransferase activity"/>
    <property type="evidence" value="ECO:0007669"/>
    <property type="project" value="UniProtKB-UniRule"/>
</dbReference>
<dbReference type="CDD" id="cd04301">
    <property type="entry name" value="NAT_SF"/>
    <property type="match status" value="1"/>
</dbReference>
<evidence type="ECO:0000256" key="4">
    <source>
        <dbReference type="ARBA" id="ARBA00023315"/>
    </source>
</evidence>
<comment type="function">
    <text evidence="5">Acetylates the N-terminal alanine of ribosomal protein bS18.</text>
</comment>
<keyword evidence="7" id="KW-0687">Ribonucleoprotein</keyword>
<evidence type="ECO:0000256" key="3">
    <source>
        <dbReference type="ARBA" id="ARBA00022679"/>
    </source>
</evidence>
<feature type="domain" description="N-acetyltransferase" evidence="6">
    <location>
        <begin position="10"/>
        <end position="155"/>
    </location>
</feature>
<gene>
    <name evidence="5 7" type="primary">rimI</name>
    <name evidence="7" type="ORF">V3330_15580</name>
</gene>
<dbReference type="InterPro" id="IPR016181">
    <property type="entry name" value="Acyl_CoA_acyltransferase"/>
</dbReference>